<name>A0ABV5UNQ4_9MICC</name>
<reference evidence="1 2" key="1">
    <citation type="submission" date="2024-09" db="EMBL/GenBank/DDBJ databases">
        <authorList>
            <person name="Sun Q."/>
            <person name="Mori K."/>
        </authorList>
    </citation>
    <scope>NUCLEOTIDE SEQUENCE [LARGE SCALE GENOMIC DNA]</scope>
    <source>
        <strain evidence="1 2">JCM 13519</strain>
    </source>
</reference>
<accession>A0ABV5UNQ4</accession>
<keyword evidence="2" id="KW-1185">Reference proteome</keyword>
<dbReference type="Proteomes" id="UP001589536">
    <property type="component" value="Unassembled WGS sequence"/>
</dbReference>
<organism evidence="1 2">
    <name type="scientific">Arthrobacter methylotrophus</name>
    <dbReference type="NCBI Taxonomy" id="121291"/>
    <lineage>
        <taxon>Bacteria</taxon>
        <taxon>Bacillati</taxon>
        <taxon>Actinomycetota</taxon>
        <taxon>Actinomycetes</taxon>
        <taxon>Micrococcales</taxon>
        <taxon>Micrococcaceae</taxon>
        <taxon>Arthrobacter</taxon>
    </lineage>
</organism>
<dbReference type="RefSeq" id="WP_345043632.1">
    <property type="nucleotide sequence ID" value="NZ_BAABED010000001.1"/>
</dbReference>
<evidence type="ECO:0008006" key="3">
    <source>
        <dbReference type="Google" id="ProtNLM"/>
    </source>
</evidence>
<sequence length="211" mass="22937">MVKLLKTTNRKKEEMTLPELTIIPAEPILDEVLTPNAAAAYLNTTRPNIAKLLASGYLRHLSMSSLTPLRKADFVTAGGSLPLIQTAPAEESTDGWRKWWGDAPHLSDADWLNAQRGDWTGAGAERIVKAGYLLVGLGGLITGVTKVIKAVPSGDPRKARFELQLLGRLTGELKSGDRFFNTEASDEDLALARSIVGKRYEPRAGGSVMWL</sequence>
<gene>
    <name evidence="1" type="ORF">ACFFPI_08290</name>
</gene>
<evidence type="ECO:0000313" key="1">
    <source>
        <dbReference type="EMBL" id="MFB9714157.1"/>
    </source>
</evidence>
<comment type="caution">
    <text evidence="1">The sequence shown here is derived from an EMBL/GenBank/DDBJ whole genome shotgun (WGS) entry which is preliminary data.</text>
</comment>
<dbReference type="EMBL" id="JBHMBH010000019">
    <property type="protein sequence ID" value="MFB9714157.1"/>
    <property type="molecule type" value="Genomic_DNA"/>
</dbReference>
<evidence type="ECO:0000313" key="2">
    <source>
        <dbReference type="Proteomes" id="UP001589536"/>
    </source>
</evidence>
<proteinExistence type="predicted"/>
<protein>
    <recommendedName>
        <fullName evidence="3">DNA-binding protein</fullName>
    </recommendedName>
</protein>